<protein>
    <recommendedName>
        <fullName evidence="2">PAS domain-containing protein</fullName>
    </recommendedName>
</protein>
<dbReference type="PANTHER" id="PTHR43156:SF14">
    <property type="entry name" value="PHOSPHOSERINE PHOSPHATASE RSBP"/>
    <property type="match status" value="1"/>
</dbReference>
<dbReference type="OrthoDB" id="311592at2"/>
<dbReference type="SMART" id="SM00086">
    <property type="entry name" value="PAC"/>
    <property type="match status" value="1"/>
</dbReference>
<dbReference type="Pfam" id="PF00989">
    <property type="entry name" value="PAS"/>
    <property type="match status" value="1"/>
</dbReference>
<dbReference type="Pfam" id="PF07228">
    <property type="entry name" value="SpoIIE"/>
    <property type="match status" value="1"/>
</dbReference>
<dbReference type="InterPro" id="IPR013767">
    <property type="entry name" value="PAS_fold"/>
</dbReference>
<dbReference type="InterPro" id="IPR000014">
    <property type="entry name" value="PAS"/>
</dbReference>
<dbReference type="SMART" id="SM00091">
    <property type="entry name" value="PAS"/>
    <property type="match status" value="2"/>
</dbReference>
<dbReference type="SMART" id="SM00331">
    <property type="entry name" value="PP2C_SIG"/>
    <property type="match status" value="1"/>
</dbReference>
<gene>
    <name evidence="3" type="ORF">B9T62_19560</name>
</gene>
<evidence type="ECO:0000313" key="4">
    <source>
        <dbReference type="Proteomes" id="UP000249890"/>
    </source>
</evidence>
<dbReference type="GO" id="GO:0016791">
    <property type="term" value="F:phosphatase activity"/>
    <property type="evidence" value="ECO:0007669"/>
    <property type="project" value="TreeGrafter"/>
</dbReference>
<accession>A0A2Z2KHQ6</accession>
<evidence type="ECO:0000256" key="1">
    <source>
        <dbReference type="ARBA" id="ARBA00022801"/>
    </source>
</evidence>
<dbReference type="InterPro" id="IPR001932">
    <property type="entry name" value="PPM-type_phosphatase-like_dom"/>
</dbReference>
<reference evidence="3 4" key="1">
    <citation type="submission" date="2017-06" db="EMBL/GenBank/DDBJ databases">
        <title>Complete genome sequence of Paenibacillus donghaensis KCTC 13049T isolated from East Sea sediment, South Korea.</title>
        <authorList>
            <person name="Jung B.K."/>
            <person name="Hong S.-J."/>
            <person name="Shin J.-H."/>
        </authorList>
    </citation>
    <scope>NUCLEOTIDE SEQUENCE [LARGE SCALE GENOMIC DNA]</scope>
    <source>
        <strain evidence="3 4">KCTC 13049</strain>
    </source>
</reference>
<sequence length="509" mass="57576">MCRNSRPCFFKTNIMDGRRIEPEKTERIVVMSKDIVCKNQHSSPSPSQCMEHYGCIYENNHLITLVVNPETGTIRDANRAACLFYGYELREFRKLQIADLNCLETERGLGHFLKQALAAGGGGMQKNRVFKERHQTASGQIIDVEIHTGLITLLGSLNIYTVIHDISDRVRSENRLKESEERYRDLVELCPEAILVYSGGTILFANRQSEVMFGKPRNELLGQSIGAYFSEEDISSAEYNSLRSRGMTGKDCFRIEQRFVRYDGCIYDLEISGAPIMYEETKALQLVFRDITESKKEIASAVKLQEHRHAVAFPLEQRAVLDKLYIPAAALSGDFFIFQKLDEQRVIGMIGDVTGKGITAALNISALKVLFSGSLLHYTEPVQVLQELNRKAMQFLGEDYTAVCCFHLDFSMGRLQAAGAGINEFLYVPQGHKVQKMTVKGAPLGMFENSEFDQITLPFQSGDTFCFYSDGMDLLFNSDELCLDYNYLVNRICLNALQDDCTWLSLKIK</sequence>
<dbReference type="AlphaFoldDB" id="A0A2Z2KHQ6"/>
<dbReference type="Gene3D" id="3.60.40.10">
    <property type="entry name" value="PPM-type phosphatase domain"/>
    <property type="match status" value="1"/>
</dbReference>
<keyword evidence="1" id="KW-0378">Hydrolase</keyword>
<dbReference type="InterPro" id="IPR036457">
    <property type="entry name" value="PPM-type-like_dom_sf"/>
</dbReference>
<keyword evidence="4" id="KW-1185">Reference proteome</keyword>
<organism evidence="3 4">
    <name type="scientific">Paenibacillus donghaensis</name>
    <dbReference type="NCBI Taxonomy" id="414771"/>
    <lineage>
        <taxon>Bacteria</taxon>
        <taxon>Bacillati</taxon>
        <taxon>Bacillota</taxon>
        <taxon>Bacilli</taxon>
        <taxon>Bacillales</taxon>
        <taxon>Paenibacillaceae</taxon>
        <taxon>Paenibacillus</taxon>
    </lineage>
</organism>
<dbReference type="KEGG" id="pdh:B9T62_19560"/>
<dbReference type="PANTHER" id="PTHR43156">
    <property type="entry name" value="STAGE II SPORULATION PROTEIN E-RELATED"/>
    <property type="match status" value="1"/>
</dbReference>
<dbReference type="CDD" id="cd00130">
    <property type="entry name" value="PAS"/>
    <property type="match status" value="2"/>
</dbReference>
<feature type="domain" description="PAS" evidence="2">
    <location>
        <begin position="179"/>
        <end position="233"/>
    </location>
</feature>
<dbReference type="Proteomes" id="UP000249890">
    <property type="component" value="Chromosome"/>
</dbReference>
<proteinExistence type="predicted"/>
<evidence type="ECO:0000259" key="2">
    <source>
        <dbReference type="PROSITE" id="PS50112"/>
    </source>
</evidence>
<dbReference type="Pfam" id="PF13426">
    <property type="entry name" value="PAS_9"/>
    <property type="match status" value="1"/>
</dbReference>
<name>A0A2Z2KHQ6_9BACL</name>
<dbReference type="InterPro" id="IPR052016">
    <property type="entry name" value="Bact_Sigma-Reg"/>
</dbReference>
<dbReference type="PROSITE" id="PS50112">
    <property type="entry name" value="PAS"/>
    <property type="match status" value="1"/>
</dbReference>
<dbReference type="GO" id="GO:0006355">
    <property type="term" value="P:regulation of DNA-templated transcription"/>
    <property type="evidence" value="ECO:0007669"/>
    <property type="project" value="InterPro"/>
</dbReference>
<dbReference type="EMBL" id="CP021780">
    <property type="protein sequence ID" value="ASA22803.1"/>
    <property type="molecule type" value="Genomic_DNA"/>
</dbReference>
<dbReference type="SUPFAM" id="SSF55785">
    <property type="entry name" value="PYP-like sensor domain (PAS domain)"/>
    <property type="match status" value="2"/>
</dbReference>
<evidence type="ECO:0000313" key="3">
    <source>
        <dbReference type="EMBL" id="ASA22803.1"/>
    </source>
</evidence>
<dbReference type="InterPro" id="IPR035965">
    <property type="entry name" value="PAS-like_dom_sf"/>
</dbReference>
<dbReference type="InterPro" id="IPR001610">
    <property type="entry name" value="PAC"/>
</dbReference>
<dbReference type="Gene3D" id="3.30.450.20">
    <property type="entry name" value="PAS domain"/>
    <property type="match status" value="2"/>
</dbReference>
<dbReference type="NCBIfam" id="TIGR00229">
    <property type="entry name" value="sensory_box"/>
    <property type="match status" value="2"/>
</dbReference>